<keyword evidence="6" id="KW-0028">Amino-acid biosynthesis</keyword>
<dbReference type="InterPro" id="IPR023214">
    <property type="entry name" value="HAD_sf"/>
</dbReference>
<dbReference type="InterPro" id="IPR050582">
    <property type="entry name" value="HAD-like_SerB"/>
</dbReference>
<keyword evidence="10" id="KW-0718">Serine biosynthesis</keyword>
<dbReference type="NCBIfam" id="TIGR01488">
    <property type="entry name" value="HAD-SF-IB"/>
    <property type="match status" value="1"/>
</dbReference>
<evidence type="ECO:0000256" key="3">
    <source>
        <dbReference type="ARBA" id="ARBA00009184"/>
    </source>
</evidence>
<dbReference type="CDD" id="cd07500">
    <property type="entry name" value="HAD_PSP"/>
    <property type="match status" value="1"/>
</dbReference>
<dbReference type="InterPro" id="IPR045865">
    <property type="entry name" value="ACT-like_dom_sf"/>
</dbReference>
<feature type="active site" description="Proton donor" evidence="14">
    <location>
        <position position="203"/>
    </location>
</feature>
<dbReference type="Gene3D" id="3.40.50.1000">
    <property type="entry name" value="HAD superfamily/HAD-like"/>
    <property type="match status" value="1"/>
</dbReference>
<evidence type="ECO:0000259" key="15">
    <source>
        <dbReference type="PROSITE" id="PS51671"/>
    </source>
</evidence>
<dbReference type="EMBL" id="DVLY01000173">
    <property type="protein sequence ID" value="HIT98545.1"/>
    <property type="molecule type" value="Genomic_DNA"/>
</dbReference>
<evidence type="ECO:0000256" key="6">
    <source>
        <dbReference type="ARBA" id="ARBA00022605"/>
    </source>
</evidence>
<organism evidence="16 17">
    <name type="scientific">Candidatus Merdimorpha stercoravium</name>
    <dbReference type="NCBI Taxonomy" id="2840863"/>
    <lineage>
        <taxon>Bacteria</taxon>
        <taxon>Pseudomonadati</taxon>
        <taxon>Bacteroidota</taxon>
        <taxon>Flavobacteriia</taxon>
        <taxon>Flavobacteriales</taxon>
        <taxon>Candidatus Merdimorpha</taxon>
    </lineage>
</organism>
<dbReference type="AlphaFoldDB" id="A0A9D1HAC0"/>
<dbReference type="Pfam" id="PF12710">
    <property type="entry name" value="HAD"/>
    <property type="match status" value="1"/>
</dbReference>
<dbReference type="Gene3D" id="3.30.70.260">
    <property type="match status" value="2"/>
</dbReference>
<evidence type="ECO:0000313" key="17">
    <source>
        <dbReference type="Proteomes" id="UP000824161"/>
    </source>
</evidence>
<evidence type="ECO:0000256" key="12">
    <source>
        <dbReference type="ARBA" id="ARBA00048138"/>
    </source>
</evidence>
<evidence type="ECO:0000256" key="4">
    <source>
        <dbReference type="ARBA" id="ARBA00012640"/>
    </source>
</evidence>
<keyword evidence="7" id="KW-0479">Metal-binding</keyword>
<comment type="catalytic activity">
    <reaction evidence="12">
        <text>O-phospho-L-serine + H2O = L-serine + phosphate</text>
        <dbReference type="Rhea" id="RHEA:21208"/>
        <dbReference type="ChEBI" id="CHEBI:15377"/>
        <dbReference type="ChEBI" id="CHEBI:33384"/>
        <dbReference type="ChEBI" id="CHEBI:43474"/>
        <dbReference type="ChEBI" id="CHEBI:57524"/>
        <dbReference type="EC" id="3.1.3.3"/>
    </reaction>
</comment>
<name>A0A9D1HAC0_9FLAO</name>
<reference evidence="16" key="1">
    <citation type="submission" date="2020-10" db="EMBL/GenBank/DDBJ databases">
        <authorList>
            <person name="Gilroy R."/>
        </authorList>
    </citation>
    <scope>NUCLEOTIDE SEQUENCE</scope>
    <source>
        <strain evidence="16">1383</strain>
    </source>
</reference>
<dbReference type="InterPro" id="IPR002912">
    <property type="entry name" value="ACT_dom"/>
</dbReference>
<dbReference type="SUPFAM" id="SSF56784">
    <property type="entry name" value="HAD-like"/>
    <property type="match status" value="1"/>
</dbReference>
<gene>
    <name evidence="16" type="primary">serB</name>
    <name evidence="16" type="ORF">IAC44_06895</name>
</gene>
<protein>
    <recommendedName>
        <fullName evidence="5">Phosphoserine phosphatase</fullName>
        <ecNumber evidence="4">3.1.3.3</ecNumber>
    </recommendedName>
    <alternativeName>
        <fullName evidence="11">O-phosphoserine phosphohydrolase</fullName>
    </alternativeName>
</protein>
<sequence length="414" mass="46252">MKQTEKQQKQIILLSVSGPDRPGLTSSLTGILGQYDVSILDIGQSDIHQTLNLAIVFEMGEDAQSAPLLKDILMKSYELGLTIKFTPLSREEYLEWAINKNNSRYIITVLGRYLTAAQVHEVAKVIASYNLNIRTIYRLTHRPLPDDPTRRVCLEMNVEGAVSDRKKMTSDFLEVSSRVGVDIAFQQDNMYYRNRRLVCFDMDSTLIQTEVIDELARRAGSGEQVSAITESAMRGEIDFQESFKRRIKTLAGLPESVLREVAESLPLTEGAERLLSALKIYGYKTAIISGGFTYFGQYLQKKLGIDYVFANELEIKDGHLTGGYVGPIVDGARKAEYLRLLARMEGLSTEQVIALGDGANDLMMLNTAGLGIAFQAKPIVRENARHSISSLGLDGVLYLLGYRDRHIEDLLARK</sequence>
<feature type="domain" description="ACT" evidence="15">
    <location>
        <begin position="13"/>
        <end position="90"/>
    </location>
</feature>
<dbReference type="Proteomes" id="UP000824161">
    <property type="component" value="Unassembled WGS sequence"/>
</dbReference>
<dbReference type="GO" id="GO:0005737">
    <property type="term" value="C:cytoplasm"/>
    <property type="evidence" value="ECO:0007669"/>
    <property type="project" value="TreeGrafter"/>
</dbReference>
<dbReference type="CDD" id="cd04870">
    <property type="entry name" value="ACT_PSP_1"/>
    <property type="match status" value="1"/>
</dbReference>
<dbReference type="InterPro" id="IPR036412">
    <property type="entry name" value="HAD-like_sf"/>
</dbReference>
<dbReference type="GO" id="GO:0000287">
    <property type="term" value="F:magnesium ion binding"/>
    <property type="evidence" value="ECO:0007669"/>
    <property type="project" value="TreeGrafter"/>
</dbReference>
<evidence type="ECO:0000256" key="10">
    <source>
        <dbReference type="ARBA" id="ARBA00023299"/>
    </source>
</evidence>
<evidence type="ECO:0000256" key="11">
    <source>
        <dbReference type="ARBA" id="ARBA00031693"/>
    </source>
</evidence>
<evidence type="ECO:0000256" key="5">
    <source>
        <dbReference type="ARBA" id="ARBA00015196"/>
    </source>
</evidence>
<evidence type="ECO:0000313" key="16">
    <source>
        <dbReference type="EMBL" id="HIT98545.1"/>
    </source>
</evidence>
<dbReference type="PANTHER" id="PTHR43344">
    <property type="entry name" value="PHOSPHOSERINE PHOSPHATASE"/>
    <property type="match status" value="1"/>
</dbReference>
<comment type="similarity">
    <text evidence="3">Belongs to the HAD-like hydrolase superfamily. SerB family.</text>
</comment>
<dbReference type="NCBIfam" id="TIGR00338">
    <property type="entry name" value="serB"/>
    <property type="match status" value="1"/>
</dbReference>
<dbReference type="GO" id="GO:0036424">
    <property type="term" value="F:L-phosphoserine phosphatase activity"/>
    <property type="evidence" value="ECO:0007669"/>
    <property type="project" value="InterPro"/>
</dbReference>
<comment type="catalytic activity">
    <reaction evidence="13">
        <text>O-phospho-D-serine + H2O = D-serine + phosphate</text>
        <dbReference type="Rhea" id="RHEA:24873"/>
        <dbReference type="ChEBI" id="CHEBI:15377"/>
        <dbReference type="ChEBI" id="CHEBI:35247"/>
        <dbReference type="ChEBI" id="CHEBI:43474"/>
        <dbReference type="ChEBI" id="CHEBI:58680"/>
        <dbReference type="EC" id="3.1.3.3"/>
    </reaction>
</comment>
<dbReference type="Pfam" id="PF21086">
    <property type="entry name" value="ACT_PSP_2"/>
    <property type="match status" value="1"/>
</dbReference>
<comment type="caution">
    <text evidence="16">The sequence shown here is derived from an EMBL/GenBank/DDBJ whole genome shotgun (WGS) entry which is preliminary data.</text>
</comment>
<proteinExistence type="inferred from homology"/>
<evidence type="ECO:0000256" key="8">
    <source>
        <dbReference type="ARBA" id="ARBA00022801"/>
    </source>
</evidence>
<dbReference type="SFLD" id="SFLDF00029">
    <property type="entry name" value="phosphoserine_phosphatase"/>
    <property type="match status" value="1"/>
</dbReference>
<keyword evidence="8 16" id="KW-0378">Hydrolase</keyword>
<dbReference type="Pfam" id="PF13740">
    <property type="entry name" value="ACT_6"/>
    <property type="match status" value="1"/>
</dbReference>
<dbReference type="SFLD" id="SFLDG01136">
    <property type="entry name" value="C1.6:_Phosphoserine_Phosphatas"/>
    <property type="match status" value="1"/>
</dbReference>
<dbReference type="SFLD" id="SFLDG01137">
    <property type="entry name" value="C1.6.1:_Phosphoserine_Phosphat"/>
    <property type="match status" value="1"/>
</dbReference>
<dbReference type="InterPro" id="IPR004469">
    <property type="entry name" value="PSP"/>
</dbReference>
<dbReference type="PANTHER" id="PTHR43344:SF2">
    <property type="entry name" value="PHOSPHOSERINE PHOSPHATASE"/>
    <property type="match status" value="1"/>
</dbReference>
<dbReference type="EC" id="3.1.3.3" evidence="4"/>
<dbReference type="CDD" id="cd04871">
    <property type="entry name" value="ACT_PSP_2"/>
    <property type="match status" value="1"/>
</dbReference>
<reference evidence="16" key="2">
    <citation type="journal article" date="2021" name="PeerJ">
        <title>Extensive microbial diversity within the chicken gut microbiome revealed by metagenomics and culture.</title>
        <authorList>
            <person name="Gilroy R."/>
            <person name="Ravi A."/>
            <person name="Getino M."/>
            <person name="Pursley I."/>
            <person name="Horton D.L."/>
            <person name="Alikhan N.F."/>
            <person name="Baker D."/>
            <person name="Gharbi K."/>
            <person name="Hall N."/>
            <person name="Watson M."/>
            <person name="Adriaenssens E.M."/>
            <person name="Foster-Nyarko E."/>
            <person name="Jarju S."/>
            <person name="Secka A."/>
            <person name="Antonio M."/>
            <person name="Oren A."/>
            <person name="Chaudhuri R.R."/>
            <person name="La Ragione R."/>
            <person name="Hildebrand F."/>
            <person name="Pallen M.J."/>
        </authorList>
    </citation>
    <scope>NUCLEOTIDE SEQUENCE</scope>
    <source>
        <strain evidence="16">1383</strain>
    </source>
</reference>
<dbReference type="SFLD" id="SFLDS00003">
    <property type="entry name" value="Haloacid_Dehalogenase"/>
    <property type="match status" value="1"/>
</dbReference>
<accession>A0A9D1HAC0</accession>
<keyword evidence="9" id="KW-0460">Magnesium</keyword>
<dbReference type="InterPro" id="IPR049148">
    <property type="entry name" value="PSP_ACT"/>
</dbReference>
<dbReference type="PROSITE" id="PS51671">
    <property type="entry name" value="ACT"/>
    <property type="match status" value="1"/>
</dbReference>
<evidence type="ECO:0000256" key="2">
    <source>
        <dbReference type="ARBA" id="ARBA00005135"/>
    </source>
</evidence>
<dbReference type="GO" id="GO:0006564">
    <property type="term" value="P:L-serine biosynthetic process"/>
    <property type="evidence" value="ECO:0007669"/>
    <property type="project" value="UniProtKB-KW"/>
</dbReference>
<evidence type="ECO:0000256" key="9">
    <source>
        <dbReference type="ARBA" id="ARBA00022842"/>
    </source>
</evidence>
<comment type="cofactor">
    <cofactor evidence="1">
        <name>Mg(2+)</name>
        <dbReference type="ChEBI" id="CHEBI:18420"/>
    </cofactor>
</comment>
<evidence type="ECO:0000256" key="14">
    <source>
        <dbReference type="PIRSR" id="PIRSR604469-1"/>
    </source>
</evidence>
<evidence type="ECO:0000256" key="7">
    <source>
        <dbReference type="ARBA" id="ARBA00022723"/>
    </source>
</evidence>
<feature type="active site" description="Nucleophile" evidence="14">
    <location>
        <position position="201"/>
    </location>
</feature>
<evidence type="ECO:0000256" key="1">
    <source>
        <dbReference type="ARBA" id="ARBA00001946"/>
    </source>
</evidence>
<dbReference type="SUPFAM" id="SSF55021">
    <property type="entry name" value="ACT-like"/>
    <property type="match status" value="1"/>
</dbReference>
<comment type="pathway">
    <text evidence="2">Amino-acid biosynthesis; L-serine biosynthesis; L-serine from 3-phospho-D-glycerate: step 3/3.</text>
</comment>
<evidence type="ECO:0000256" key="13">
    <source>
        <dbReference type="ARBA" id="ARBA00048523"/>
    </source>
</evidence>